<accession>A0AAV4JV64</accession>
<dbReference type="GO" id="GO:0033857">
    <property type="term" value="F:5-diphosphoinositol pentakisphosphate 1-kinase activity"/>
    <property type="evidence" value="ECO:0007669"/>
    <property type="project" value="TreeGrafter"/>
</dbReference>
<dbReference type="AlphaFoldDB" id="A0AAV4JV64"/>
<dbReference type="PANTHER" id="PTHR12750">
    <property type="entry name" value="DIPHOSPHOINOSITOL PENTAKISPHOSPHATE KINASE"/>
    <property type="match status" value="1"/>
</dbReference>
<dbReference type="GO" id="GO:0032958">
    <property type="term" value="P:inositol phosphate biosynthetic process"/>
    <property type="evidence" value="ECO:0007669"/>
    <property type="project" value="TreeGrafter"/>
</dbReference>
<comment type="caution">
    <text evidence="4">The sequence shown here is derived from an EMBL/GenBank/DDBJ whole genome shotgun (WGS) entry which is preliminary data.</text>
</comment>
<dbReference type="GO" id="GO:0006020">
    <property type="term" value="P:inositol metabolic process"/>
    <property type="evidence" value="ECO:0007669"/>
    <property type="project" value="TreeGrafter"/>
</dbReference>
<dbReference type="InterPro" id="IPR037446">
    <property type="entry name" value="His_Pase_VIP1"/>
</dbReference>
<feature type="non-terminal residue" evidence="4">
    <location>
        <position position="1"/>
    </location>
</feature>
<proteinExistence type="predicted"/>
<dbReference type="Proteomes" id="UP000762676">
    <property type="component" value="Unassembled WGS sequence"/>
</dbReference>
<evidence type="ECO:0000259" key="3">
    <source>
        <dbReference type="Pfam" id="PF18086"/>
    </source>
</evidence>
<evidence type="ECO:0000256" key="2">
    <source>
        <dbReference type="ARBA" id="ARBA00034629"/>
    </source>
</evidence>
<dbReference type="Gene3D" id="3.30.470.20">
    <property type="entry name" value="ATP-grasp fold, B domain"/>
    <property type="match status" value="1"/>
</dbReference>
<sequence length="137" mass="15946">VYVFDEETILNKPVEDWPIVNALVSFFSHGFPLEKAIAYKNLRSPFIVNDLEMQYTLQDRRKVYALMEENNIPHPRYAVLDRNDPNCQFVETEDSIEVNGKLFMKPFVEKPVDAEDHNIYIYFPVAAGGGSTRLFRK</sequence>
<evidence type="ECO:0000256" key="1">
    <source>
        <dbReference type="ARBA" id="ARBA00033696"/>
    </source>
</evidence>
<keyword evidence="4" id="KW-0418">Kinase</keyword>
<name>A0AAV4JV64_9GAST</name>
<evidence type="ECO:0000313" key="4">
    <source>
        <dbReference type="EMBL" id="GFS26684.1"/>
    </source>
</evidence>
<reference evidence="4 5" key="1">
    <citation type="journal article" date="2021" name="Elife">
        <title>Chloroplast acquisition without the gene transfer in kleptoplastic sea slugs, Plakobranchus ocellatus.</title>
        <authorList>
            <person name="Maeda T."/>
            <person name="Takahashi S."/>
            <person name="Yoshida T."/>
            <person name="Shimamura S."/>
            <person name="Takaki Y."/>
            <person name="Nagai Y."/>
            <person name="Toyoda A."/>
            <person name="Suzuki Y."/>
            <person name="Arimoto A."/>
            <person name="Ishii H."/>
            <person name="Satoh N."/>
            <person name="Nishiyama T."/>
            <person name="Hasebe M."/>
            <person name="Maruyama T."/>
            <person name="Minagawa J."/>
            <person name="Obokata J."/>
            <person name="Shigenobu S."/>
        </authorList>
    </citation>
    <scope>NUCLEOTIDE SEQUENCE [LARGE SCALE GENOMIC DNA]</scope>
</reference>
<gene>
    <name evidence="4" type="ORF">ElyMa_007061600</name>
</gene>
<dbReference type="InterPro" id="IPR040557">
    <property type="entry name" value="VIP1_N"/>
</dbReference>
<evidence type="ECO:0000313" key="5">
    <source>
        <dbReference type="Proteomes" id="UP000762676"/>
    </source>
</evidence>
<feature type="non-terminal residue" evidence="4">
    <location>
        <position position="137"/>
    </location>
</feature>
<dbReference type="Pfam" id="PF18086">
    <property type="entry name" value="PPIP5K2_N"/>
    <property type="match status" value="1"/>
</dbReference>
<dbReference type="EMBL" id="BMAT01014144">
    <property type="protein sequence ID" value="GFS26684.1"/>
    <property type="molecule type" value="Genomic_DNA"/>
</dbReference>
<comment type="catalytic activity">
    <reaction evidence="1">
        <text>5-diphospho-1D-myo-inositol 1,2,3,4,6-pentakisphosphate + ATP + H(+) = 1,5-bis(diphospho)-1D-myo-inositol 2,3,4,6-tetrakisphosphate + ADP</text>
        <dbReference type="Rhea" id="RHEA:10276"/>
        <dbReference type="ChEBI" id="CHEBI:15378"/>
        <dbReference type="ChEBI" id="CHEBI:30616"/>
        <dbReference type="ChEBI" id="CHEBI:58628"/>
        <dbReference type="ChEBI" id="CHEBI:77983"/>
        <dbReference type="ChEBI" id="CHEBI:456216"/>
        <dbReference type="EC" id="2.7.4.24"/>
    </reaction>
    <physiologicalReaction direction="left-to-right" evidence="1">
        <dbReference type="Rhea" id="RHEA:10277"/>
    </physiologicalReaction>
</comment>
<keyword evidence="5" id="KW-1185">Reference proteome</keyword>
<dbReference type="GO" id="GO:0000828">
    <property type="term" value="F:inositol hexakisphosphate kinase activity"/>
    <property type="evidence" value="ECO:0007669"/>
    <property type="project" value="TreeGrafter"/>
</dbReference>
<feature type="domain" description="VIP1 N-terminal" evidence="3">
    <location>
        <begin position="2"/>
        <end position="59"/>
    </location>
</feature>
<dbReference type="GO" id="GO:0005829">
    <property type="term" value="C:cytosol"/>
    <property type="evidence" value="ECO:0007669"/>
    <property type="project" value="TreeGrafter"/>
</dbReference>
<organism evidence="4 5">
    <name type="scientific">Elysia marginata</name>
    <dbReference type="NCBI Taxonomy" id="1093978"/>
    <lineage>
        <taxon>Eukaryota</taxon>
        <taxon>Metazoa</taxon>
        <taxon>Spiralia</taxon>
        <taxon>Lophotrochozoa</taxon>
        <taxon>Mollusca</taxon>
        <taxon>Gastropoda</taxon>
        <taxon>Heterobranchia</taxon>
        <taxon>Euthyneura</taxon>
        <taxon>Panpulmonata</taxon>
        <taxon>Sacoglossa</taxon>
        <taxon>Placobranchoidea</taxon>
        <taxon>Plakobranchidae</taxon>
        <taxon>Elysia</taxon>
    </lineage>
</organism>
<protein>
    <submittedName>
        <fullName evidence="4">Inositol hexakisphosphate and diphosphoinositol-pentakisphosphate kinase</fullName>
    </submittedName>
</protein>
<comment type="catalytic activity">
    <reaction evidence="2">
        <text>1D-myo-inositol hexakisphosphate + ATP = 1-diphospho-1D-myo-inositol 2,3,4,5,6-pentakisphosphate + ADP</text>
        <dbReference type="Rhea" id="RHEA:37459"/>
        <dbReference type="ChEBI" id="CHEBI:30616"/>
        <dbReference type="ChEBI" id="CHEBI:58130"/>
        <dbReference type="ChEBI" id="CHEBI:74946"/>
        <dbReference type="ChEBI" id="CHEBI:456216"/>
        <dbReference type="EC" id="2.7.4.24"/>
    </reaction>
    <physiologicalReaction direction="left-to-right" evidence="2">
        <dbReference type="Rhea" id="RHEA:37460"/>
    </physiologicalReaction>
</comment>
<keyword evidence="4" id="KW-0808">Transferase</keyword>
<dbReference type="PANTHER" id="PTHR12750:SF9">
    <property type="entry name" value="INOSITOL HEXAKISPHOSPHATE AND DIPHOSPHOINOSITOL-PENTAKISPHOSPHATE KINASE"/>
    <property type="match status" value="1"/>
</dbReference>